<feature type="domain" description="Class II aldolase/adducin N-terminal" evidence="12">
    <location>
        <begin position="5"/>
        <end position="185"/>
    </location>
</feature>
<keyword evidence="3" id="KW-0479">Metal-binding</keyword>
<evidence type="ECO:0000256" key="2">
    <source>
        <dbReference type="ARBA" id="ARBA00010037"/>
    </source>
</evidence>
<comment type="catalytic activity">
    <reaction evidence="11">
        <text>3-dehydro-4-O-phospho-L-erythronate + H(+) = dihydroxyacetone phosphate + CO2</text>
        <dbReference type="Rhea" id="RHEA:52404"/>
        <dbReference type="ChEBI" id="CHEBI:15378"/>
        <dbReference type="ChEBI" id="CHEBI:16526"/>
        <dbReference type="ChEBI" id="CHEBI:57642"/>
        <dbReference type="ChEBI" id="CHEBI:136592"/>
        <dbReference type="EC" id="4.1.1.104"/>
    </reaction>
</comment>
<evidence type="ECO:0000313" key="13">
    <source>
        <dbReference type="EMBL" id="QGG79548.1"/>
    </source>
</evidence>
<comment type="cofactor">
    <cofactor evidence="1">
        <name>Zn(2+)</name>
        <dbReference type="ChEBI" id="CHEBI:29105"/>
    </cofactor>
</comment>
<evidence type="ECO:0000256" key="11">
    <source>
        <dbReference type="ARBA" id="ARBA00048603"/>
    </source>
</evidence>
<dbReference type="Gene3D" id="3.40.225.10">
    <property type="entry name" value="Class II aldolase/adducin N-terminal domain"/>
    <property type="match status" value="1"/>
</dbReference>
<dbReference type="GO" id="GO:0005829">
    <property type="term" value="C:cytosol"/>
    <property type="evidence" value="ECO:0007669"/>
    <property type="project" value="TreeGrafter"/>
</dbReference>
<dbReference type="InterPro" id="IPR050197">
    <property type="entry name" value="Aldolase_class_II_sugar_metab"/>
</dbReference>
<dbReference type="EC" id="4.1.1.104" evidence="8"/>
<keyword evidence="5" id="KW-0456">Lyase</keyword>
<dbReference type="EMBL" id="CP045871">
    <property type="protein sequence ID" value="QGG79548.1"/>
    <property type="molecule type" value="Genomic_DNA"/>
</dbReference>
<evidence type="ECO:0000256" key="10">
    <source>
        <dbReference type="ARBA" id="ARBA00047520"/>
    </source>
</evidence>
<dbReference type="PANTHER" id="PTHR22789">
    <property type="entry name" value="FUCULOSE PHOSPHATE ALDOLASE"/>
    <property type="match status" value="1"/>
</dbReference>
<evidence type="ECO:0000256" key="6">
    <source>
        <dbReference type="ARBA" id="ARBA00023277"/>
    </source>
</evidence>
<keyword evidence="14" id="KW-1185">Reference proteome</keyword>
<evidence type="ECO:0000256" key="5">
    <source>
        <dbReference type="ARBA" id="ARBA00023239"/>
    </source>
</evidence>
<evidence type="ECO:0000256" key="7">
    <source>
        <dbReference type="ARBA" id="ARBA00044745"/>
    </source>
</evidence>
<evidence type="ECO:0000259" key="12">
    <source>
        <dbReference type="SMART" id="SM01007"/>
    </source>
</evidence>
<dbReference type="GO" id="GO:0016832">
    <property type="term" value="F:aldehyde-lyase activity"/>
    <property type="evidence" value="ECO:0007669"/>
    <property type="project" value="InterPro"/>
</dbReference>
<dbReference type="RefSeq" id="WP_153713052.1">
    <property type="nucleotide sequence ID" value="NZ_CP045871.1"/>
</dbReference>
<evidence type="ECO:0000256" key="8">
    <source>
        <dbReference type="ARBA" id="ARBA00044772"/>
    </source>
</evidence>
<dbReference type="KEGG" id="llp:GH975_02780"/>
<evidence type="ECO:0000256" key="4">
    <source>
        <dbReference type="ARBA" id="ARBA00022833"/>
    </source>
</evidence>
<comment type="function">
    <text evidence="7">Catalyzes the decarboxylation of 3-oxo-tetronate 4-phosphate to dihydroxyacetone phosphate (DHAP) and CO(2).</text>
</comment>
<dbReference type="GO" id="GO:0046872">
    <property type="term" value="F:metal ion binding"/>
    <property type="evidence" value="ECO:0007669"/>
    <property type="project" value="UniProtKB-KW"/>
</dbReference>
<sequence length="212" mass="22754">MDLREQLCEFGLSLYQRGLTHGSTGNLSARLPNGQLLVTPTGCSLGRLTPEGLAVINPDGSLDGGPAPTKEVPLHRAFYQSRAAHTGAVVHLHSCYATTLSLLPCDDEDDWLPALTPYGIMQLGQVRLLPYRVPGSPSIAQDIHDLAGRHSAVMLANHGPVVTGKTLEAAVYAAEELEATAKLAYLTRALEPNRLSPAQISELVTQFNVPWN</sequence>
<evidence type="ECO:0000256" key="1">
    <source>
        <dbReference type="ARBA" id="ARBA00001947"/>
    </source>
</evidence>
<dbReference type="InterPro" id="IPR036409">
    <property type="entry name" value="Aldolase_II/adducin_N_sf"/>
</dbReference>
<dbReference type="InterPro" id="IPR050013">
    <property type="entry name" value="OtnC"/>
</dbReference>
<keyword evidence="4" id="KW-0862">Zinc</keyword>
<protein>
    <recommendedName>
        <fullName evidence="9">3-oxo-tetronate 4-phosphate decarboxylase</fullName>
        <ecNumber evidence="8">4.1.1.104</ecNumber>
    </recommendedName>
</protein>
<dbReference type="Pfam" id="PF00596">
    <property type="entry name" value="Aldolase_II"/>
    <property type="match status" value="1"/>
</dbReference>
<organism evidence="13 14">
    <name type="scientific">Litorivicinus lipolyticus</name>
    <dbReference type="NCBI Taxonomy" id="418701"/>
    <lineage>
        <taxon>Bacteria</taxon>
        <taxon>Pseudomonadati</taxon>
        <taxon>Pseudomonadota</taxon>
        <taxon>Gammaproteobacteria</taxon>
        <taxon>Oceanospirillales</taxon>
        <taxon>Litorivicinaceae</taxon>
        <taxon>Litorivicinus</taxon>
    </lineage>
</organism>
<proteinExistence type="inferred from homology"/>
<dbReference type="InterPro" id="IPR001303">
    <property type="entry name" value="Aldolase_II/adducin_N"/>
</dbReference>
<dbReference type="GO" id="GO:0019323">
    <property type="term" value="P:pentose catabolic process"/>
    <property type="evidence" value="ECO:0007669"/>
    <property type="project" value="InterPro"/>
</dbReference>
<dbReference type="PANTHER" id="PTHR22789:SF0">
    <property type="entry name" value="3-OXO-TETRONATE 4-PHOSPHATE DECARBOXYLASE-RELATED"/>
    <property type="match status" value="1"/>
</dbReference>
<comment type="similarity">
    <text evidence="2">Belongs to the aldolase class II family. AraD/FucA subfamily.</text>
</comment>
<keyword evidence="6" id="KW-0119">Carbohydrate metabolism</keyword>
<evidence type="ECO:0000313" key="14">
    <source>
        <dbReference type="Proteomes" id="UP000388235"/>
    </source>
</evidence>
<dbReference type="NCBIfam" id="NF006000">
    <property type="entry name" value="PRK08130.1"/>
    <property type="match status" value="1"/>
</dbReference>
<dbReference type="AlphaFoldDB" id="A0A5Q2Q6S1"/>
<dbReference type="OrthoDB" id="5500703at2"/>
<reference evidence="13 14" key="1">
    <citation type="submission" date="2019-11" db="EMBL/GenBank/DDBJ databases">
        <authorList>
            <person name="Khan S.A."/>
            <person name="Jeon C.O."/>
            <person name="Chun B.H."/>
        </authorList>
    </citation>
    <scope>NUCLEOTIDE SEQUENCE [LARGE SCALE GENOMIC DNA]</scope>
    <source>
        <strain evidence="13 14">IMCC 1097</strain>
    </source>
</reference>
<dbReference type="NCBIfam" id="NF043034">
    <property type="entry name" value="OxoTetrPhDc"/>
    <property type="match status" value="1"/>
</dbReference>
<comment type="catalytic activity">
    <reaction evidence="10">
        <text>3-dehydro-4-O-phospho-D-erythronate + H(+) = dihydroxyacetone phosphate + CO2</text>
        <dbReference type="Rhea" id="RHEA:52416"/>
        <dbReference type="ChEBI" id="CHEBI:15378"/>
        <dbReference type="ChEBI" id="CHEBI:16526"/>
        <dbReference type="ChEBI" id="CHEBI:57642"/>
        <dbReference type="ChEBI" id="CHEBI:136593"/>
        <dbReference type="EC" id="4.1.1.104"/>
    </reaction>
</comment>
<evidence type="ECO:0000256" key="9">
    <source>
        <dbReference type="ARBA" id="ARBA00044803"/>
    </source>
</evidence>
<evidence type="ECO:0000256" key="3">
    <source>
        <dbReference type="ARBA" id="ARBA00022723"/>
    </source>
</evidence>
<dbReference type="SMART" id="SM01007">
    <property type="entry name" value="Aldolase_II"/>
    <property type="match status" value="1"/>
</dbReference>
<gene>
    <name evidence="13" type="ORF">GH975_02780</name>
</gene>
<accession>A0A5Q2Q6S1</accession>
<dbReference type="SUPFAM" id="SSF53639">
    <property type="entry name" value="AraD/HMP-PK domain-like"/>
    <property type="match status" value="1"/>
</dbReference>
<name>A0A5Q2Q6S1_9GAMM</name>
<dbReference type="Proteomes" id="UP000388235">
    <property type="component" value="Chromosome"/>
</dbReference>